<feature type="region of interest" description="Disordered" evidence="5">
    <location>
        <begin position="697"/>
        <end position="951"/>
    </location>
</feature>
<feature type="compositionally biased region" description="Polar residues" evidence="5">
    <location>
        <begin position="973"/>
        <end position="982"/>
    </location>
</feature>
<dbReference type="Gene3D" id="2.130.10.10">
    <property type="entry name" value="YVTN repeat-like/Quinoprotein amine dehydrogenase"/>
    <property type="match status" value="1"/>
</dbReference>
<feature type="region of interest" description="Disordered" evidence="5">
    <location>
        <begin position="641"/>
        <end position="662"/>
    </location>
</feature>
<evidence type="ECO:0000256" key="2">
    <source>
        <dbReference type="ARBA" id="ARBA00022448"/>
    </source>
</evidence>
<proteinExistence type="predicted"/>
<evidence type="ECO:0000313" key="8">
    <source>
        <dbReference type="Proteomes" id="UP000196158"/>
    </source>
</evidence>
<feature type="compositionally biased region" description="Acidic residues" evidence="5">
    <location>
        <begin position="870"/>
        <end position="894"/>
    </location>
</feature>
<dbReference type="Proteomes" id="UP000196158">
    <property type="component" value="Unassembled WGS sequence"/>
</dbReference>
<feature type="compositionally biased region" description="Polar residues" evidence="5">
    <location>
        <begin position="581"/>
        <end position="609"/>
    </location>
</feature>
<reference evidence="7 8" key="1">
    <citation type="submission" date="2017-04" db="EMBL/GenBank/DDBJ databases">
        <authorList>
            <person name="Afonso C.L."/>
            <person name="Miller P.J."/>
            <person name="Scott M.A."/>
            <person name="Spackman E."/>
            <person name="Goraichik I."/>
            <person name="Dimitrov K.M."/>
            <person name="Suarez D.L."/>
            <person name="Swayne D.E."/>
        </authorList>
    </citation>
    <scope>NUCLEOTIDE SEQUENCE [LARGE SCALE GENOMIC DNA]</scope>
</reference>
<dbReference type="Pfam" id="PF16755">
    <property type="entry name" value="Beta-prop_NUP159_NUP214"/>
    <property type="match status" value="1"/>
</dbReference>
<feature type="compositionally biased region" description="Basic and acidic residues" evidence="5">
    <location>
        <begin position="439"/>
        <end position="450"/>
    </location>
</feature>
<feature type="compositionally biased region" description="Basic and acidic residues" evidence="5">
    <location>
        <begin position="899"/>
        <end position="919"/>
    </location>
</feature>
<evidence type="ECO:0000259" key="6">
    <source>
        <dbReference type="Pfam" id="PF16755"/>
    </source>
</evidence>
<keyword evidence="8" id="KW-1185">Reference proteome</keyword>
<name>A0A1X7R4H7_9SACH</name>
<organism evidence="7 8">
    <name type="scientific">Maudiozyma saulgeensis</name>
    <dbReference type="NCBI Taxonomy" id="1789683"/>
    <lineage>
        <taxon>Eukaryota</taxon>
        <taxon>Fungi</taxon>
        <taxon>Dikarya</taxon>
        <taxon>Ascomycota</taxon>
        <taxon>Saccharomycotina</taxon>
        <taxon>Saccharomycetes</taxon>
        <taxon>Saccharomycetales</taxon>
        <taxon>Saccharomycetaceae</taxon>
        <taxon>Maudiozyma</taxon>
    </lineage>
</organism>
<feature type="compositionally biased region" description="Polar residues" evidence="5">
    <location>
        <begin position="510"/>
        <end position="540"/>
    </location>
</feature>
<feature type="domain" description="Nucleoporin Nup159/Nup146 N-terminal" evidence="6">
    <location>
        <begin position="35"/>
        <end position="385"/>
    </location>
</feature>
<evidence type="ECO:0000256" key="3">
    <source>
        <dbReference type="ARBA" id="ARBA00023242"/>
    </source>
</evidence>
<evidence type="ECO:0000256" key="1">
    <source>
        <dbReference type="ARBA" id="ARBA00004123"/>
    </source>
</evidence>
<keyword evidence="4" id="KW-0175">Coiled coil</keyword>
<sequence length="1383" mass="153443">MSTLQEEVPTNTSEDFGFKSLGQKNILPSSEESLPFASLEHFSILNGKSLYIAYSNDRLIIGDLQILRDFVQNKEELSRDELDKLFEETIPDVIFCGFNANGKAILVTKSGAIITIDTNSFEKSQESIELNKTIITAKLFHNLLWILDDQNTLFYFDPINHKTSETIKDNVSSFDLYDDKLYLLLNTETENIQIFKGERSPKLEKSFSNPDEINETINDDSMEPTSISVVSEKKLLIVYGNNVSPDDEDISYDQKMYIAELNDDETSLTFHESFDIDPPFGSVLRYPYFYNILFKNLIPDCDFISVLGSSCASELTIYDSKEVVQPSQDSERAVLPISQITDNDTNPTGLALDISTSGKIFDVCLGVDEIERLPLIYILNNEGDLQIVGLFHSTAIKEGKFNLSSLEDDLHKNNRIVPLTTEDTFAVNVNNEQPAQVDESIKNEHKDDSQSKPTFGKPFGSTTENPFTSQADTSNLVSPFASLSTKSNSDEKTASEASSAFTANKPFSFGQASTPQSSLGQTSLGQTSFGHTSFGQTSFGQKPFSEKQDTTSSAFGKPAFGNLTLGPTAENSTEEQKEQENSVSSFDLNATSENKPEQNQNTFGNTSFGAPSFGAPSFGTSTLNTGVKPTESAFGKPSFGTPSFGQSTKPAPSFGATGSVFGSIGNQESPFANIGKQESPFTTVGKQESPFANIGKQESPFANIGKQQSPFAKIGKQQSPFANIGKQESPFTNIGKQESPFGDFKKALPDLDKEENGEQTKNEESSDTETNQDHADSEKKKIINEDGVDEKKESTIESLTNKIKKSANISAGSLEFPSFTKPPLENAALSPSPFSSFANKIKEPSNAFTSFSMENNPAITLRDSSPVSEDVSETSEGDIVDEKGTDDEELEQDLSQDVIKNEVVPEIRESEPEMEKSSEELELDATESENEPESDLAEQKDDQTINHEILPEDADLEVIKKTKSIENVLKSNDSIPSSTLQYGDSPRSIEELTGSPEAAGEFPLGNDLNESDEKVESFEDLSGVATSDGEGVNGENEEAKSEMVSNGIQAISETNSIDIQTEIPEVDDKCIPLTTSIDVEVQTKEYRTCNFEMQAFEGGESYLAELHKPAPLKDYYTYADIKSMPPLSKDPIMSSMEKTYYLIEAELGVLTDNITNLDKFFIDQNTLELEKRTVETLPNLYTWRISETQRLCDLIDGLKDGYLSNGNKLEELSESISESTVQVLKTKNEMDELKEFIFQVEYMADTAQNNKYCRLGLHQTKMQSKLRQKMSRTYDELQSITESLNILKVYISKDSVVERDMLIEKMDETKKHHQGVLATIKKLQEDIERLNMNSRVEKTDDLDKYEDFAKEDITSIDIVGLGIEQNTKKQLGSFFKRLNKEVI</sequence>
<feature type="compositionally biased region" description="Basic and acidic residues" evidence="5">
    <location>
        <begin position="743"/>
        <end position="764"/>
    </location>
</feature>
<keyword evidence="3" id="KW-0539">Nucleus</keyword>
<feature type="compositionally biased region" description="Basic and acidic residues" evidence="5">
    <location>
        <begin position="771"/>
        <end position="795"/>
    </location>
</feature>
<dbReference type="OrthoDB" id="248320at2759"/>
<feature type="region of interest" description="Disordered" evidence="5">
    <location>
        <begin position="973"/>
        <end position="1009"/>
    </location>
</feature>
<feature type="compositionally biased region" description="Polar residues" evidence="5">
    <location>
        <begin position="846"/>
        <end position="867"/>
    </location>
</feature>
<comment type="subcellular location">
    <subcellularLocation>
        <location evidence="1">Nucleus</location>
    </subcellularLocation>
</comment>
<accession>A0A1X7R4H7</accession>
<dbReference type="STRING" id="1789683.A0A1X7R4H7"/>
<gene>
    <name evidence="7" type="ORF">KASA_0N05797G</name>
</gene>
<dbReference type="InterPro" id="IPR039462">
    <property type="entry name" value="Nup159/Nup146_N"/>
</dbReference>
<feature type="compositionally biased region" description="Polar residues" evidence="5">
    <location>
        <begin position="641"/>
        <end position="650"/>
    </location>
</feature>
<feature type="region of interest" description="Disordered" evidence="5">
    <location>
        <begin position="668"/>
        <end position="687"/>
    </location>
</feature>
<feature type="region of interest" description="Disordered" evidence="5">
    <location>
        <begin position="508"/>
        <end position="617"/>
    </location>
</feature>
<feature type="compositionally biased region" description="Acidic residues" evidence="5">
    <location>
        <begin position="920"/>
        <end position="936"/>
    </location>
</feature>
<feature type="compositionally biased region" description="Polar residues" evidence="5">
    <location>
        <begin position="705"/>
        <end position="721"/>
    </location>
</feature>
<feature type="compositionally biased region" description="Polar residues" evidence="5">
    <location>
        <begin position="460"/>
        <end position="473"/>
    </location>
</feature>
<feature type="compositionally biased region" description="Polar residues" evidence="5">
    <location>
        <begin position="796"/>
        <end position="811"/>
    </location>
</feature>
<keyword evidence="2" id="KW-0813">Transport</keyword>
<feature type="region of interest" description="Disordered" evidence="5">
    <location>
        <begin position="432"/>
        <end position="473"/>
    </location>
</feature>
<evidence type="ECO:0000256" key="5">
    <source>
        <dbReference type="SAM" id="MobiDB-lite"/>
    </source>
</evidence>
<dbReference type="GO" id="GO:0005634">
    <property type="term" value="C:nucleus"/>
    <property type="evidence" value="ECO:0007669"/>
    <property type="project" value="UniProtKB-SubCell"/>
</dbReference>
<evidence type="ECO:0000313" key="7">
    <source>
        <dbReference type="EMBL" id="SMN20577.1"/>
    </source>
</evidence>
<protein>
    <submittedName>
        <fullName evidence="7">Similar to Saccharomyces cerevisiae YIL115C NUP159 Nucleoporin, subunit of the Nup82 subcomplex of the nuclear pore</fullName>
    </submittedName>
</protein>
<feature type="coiled-coil region" evidence="4">
    <location>
        <begin position="1313"/>
        <end position="1340"/>
    </location>
</feature>
<dbReference type="EMBL" id="FXLY01000005">
    <property type="protein sequence ID" value="SMN20577.1"/>
    <property type="molecule type" value="Genomic_DNA"/>
</dbReference>
<dbReference type="SUPFAM" id="SSF117289">
    <property type="entry name" value="Nucleoporin domain"/>
    <property type="match status" value="1"/>
</dbReference>
<evidence type="ECO:0000256" key="4">
    <source>
        <dbReference type="SAM" id="Coils"/>
    </source>
</evidence>
<dbReference type="InterPro" id="IPR015943">
    <property type="entry name" value="WD40/YVTN_repeat-like_dom_sf"/>
</dbReference>